<feature type="domain" description="Anthranilate synthase component I N-terminal" evidence="2">
    <location>
        <begin position="26"/>
        <end position="150"/>
    </location>
</feature>
<dbReference type="Pfam" id="PF04715">
    <property type="entry name" value="Anth_synt_I_N"/>
    <property type="match status" value="1"/>
</dbReference>
<sequence>MNECLSPDSTYTVSGIHFSYPENQFYETYRALTAHETHHVLLESGKRGRFSIALLHPTMVLTEKEGQLQIQTRKETIVKEGDPLQVLFQWLSHISFIPNKTLPDFQGGVVGVISYDYGCGRKQESAFPLLYFVLSFRMAVFDHHEKQLYLMVVHDEMEKKESVEKRLQEEKKKWQHPPCFTWNNLYKKQPKKRKSSFSAAAFEEAVHEIKTYIAHRETKQVNISIREEEPLLTPPLHIYEKLREMNPSPYMGYFHTPHFQIVSASPELLMRKRGNEIVTRPIGGTRPRGKGEEEDQLLEKELVMTKKEREEHEMLIEVERADFEKICEKTSIQVDEKMVVERYSHVMHLVSNIVGKLKDKQDVYGMMKAVFPGGTITGIPKEGTMEIIDKLEPVPRGFYTGSVGWIGFQQDAMFNILIRTLLAKDGTAFVQAGAGVVEASDAKAEYMECLRKAEALWKAKEMSERELLE</sequence>
<organism evidence="3 4">
    <name type="scientific">Aliibacillus thermotolerans</name>
    <dbReference type="NCBI Taxonomy" id="1834418"/>
    <lineage>
        <taxon>Bacteria</taxon>
        <taxon>Bacillati</taxon>
        <taxon>Bacillota</taxon>
        <taxon>Bacilli</taxon>
        <taxon>Bacillales</taxon>
        <taxon>Bacillaceae</taxon>
        <taxon>Aliibacillus</taxon>
    </lineage>
</organism>
<dbReference type="SUPFAM" id="SSF56322">
    <property type="entry name" value="ADC synthase"/>
    <property type="match status" value="1"/>
</dbReference>
<keyword evidence="4" id="KW-1185">Reference proteome</keyword>
<comment type="caution">
    <text evidence="3">The sequence shown here is derived from an EMBL/GenBank/DDBJ whole genome shotgun (WGS) entry which is preliminary data.</text>
</comment>
<feature type="domain" description="Chorismate-utilising enzyme C-terminal" evidence="1">
    <location>
        <begin position="200"/>
        <end position="452"/>
    </location>
</feature>
<dbReference type="PRINTS" id="PR00095">
    <property type="entry name" value="ANTSNTHASEI"/>
</dbReference>
<dbReference type="InterPro" id="IPR005801">
    <property type="entry name" value="ADC_synthase"/>
</dbReference>
<gene>
    <name evidence="3" type="ORF">ACFPTR_09200</name>
</gene>
<accession>A0ABW0U9W4</accession>
<evidence type="ECO:0000313" key="3">
    <source>
        <dbReference type="EMBL" id="MFC5629049.1"/>
    </source>
</evidence>
<dbReference type="PANTHER" id="PTHR11236">
    <property type="entry name" value="AMINOBENZOATE/ANTHRANILATE SYNTHASE"/>
    <property type="match status" value="1"/>
</dbReference>
<dbReference type="PANTHER" id="PTHR11236:SF41">
    <property type="entry name" value="AMINODEOXYCHORISMATE SYNTHASE COMPONENT 1"/>
    <property type="match status" value="1"/>
</dbReference>
<dbReference type="Pfam" id="PF00425">
    <property type="entry name" value="Chorismate_bind"/>
    <property type="match status" value="1"/>
</dbReference>
<name>A0ABW0U9W4_9BACI</name>
<evidence type="ECO:0000259" key="2">
    <source>
        <dbReference type="Pfam" id="PF04715"/>
    </source>
</evidence>
<dbReference type="InterPro" id="IPR006805">
    <property type="entry name" value="Anth_synth_I_N"/>
</dbReference>
<dbReference type="EMBL" id="JBHSPF010000046">
    <property type="protein sequence ID" value="MFC5629049.1"/>
    <property type="molecule type" value="Genomic_DNA"/>
</dbReference>
<dbReference type="Proteomes" id="UP001596143">
    <property type="component" value="Unassembled WGS sequence"/>
</dbReference>
<evidence type="ECO:0000313" key="4">
    <source>
        <dbReference type="Proteomes" id="UP001596143"/>
    </source>
</evidence>
<dbReference type="InterPro" id="IPR019999">
    <property type="entry name" value="Anth_synth_I-like"/>
</dbReference>
<dbReference type="RefSeq" id="WP_270895739.1">
    <property type="nucleotide sequence ID" value="NZ_JBHSPF010000046.1"/>
</dbReference>
<reference evidence="4" key="1">
    <citation type="journal article" date="2019" name="Int. J. Syst. Evol. Microbiol.">
        <title>The Global Catalogue of Microorganisms (GCM) 10K type strain sequencing project: providing services to taxonomists for standard genome sequencing and annotation.</title>
        <authorList>
            <consortium name="The Broad Institute Genomics Platform"/>
            <consortium name="The Broad Institute Genome Sequencing Center for Infectious Disease"/>
            <person name="Wu L."/>
            <person name="Ma J."/>
        </authorList>
    </citation>
    <scope>NUCLEOTIDE SEQUENCE [LARGE SCALE GENOMIC DNA]</scope>
    <source>
        <strain evidence="4">CGMCC 1.15790</strain>
    </source>
</reference>
<proteinExistence type="predicted"/>
<evidence type="ECO:0000259" key="1">
    <source>
        <dbReference type="Pfam" id="PF00425"/>
    </source>
</evidence>
<dbReference type="Gene3D" id="3.60.120.10">
    <property type="entry name" value="Anthranilate synthase"/>
    <property type="match status" value="1"/>
</dbReference>
<protein>
    <submittedName>
        <fullName evidence="3">Anthranilate synthase component I family protein</fullName>
    </submittedName>
</protein>
<dbReference type="InterPro" id="IPR015890">
    <property type="entry name" value="Chorismate_C"/>
</dbReference>